<dbReference type="InterPro" id="IPR018330">
    <property type="entry name" value="RecT_fam"/>
</dbReference>
<reference evidence="2" key="1">
    <citation type="submission" date="2021-02" db="EMBL/GenBank/DDBJ databases">
        <title>cfr and optrA-positive Staphylococcus spp.</title>
        <authorList>
            <person name="Chen L."/>
        </authorList>
    </citation>
    <scope>NUCLEOTIDE SEQUENCE</scope>
    <source>
        <strain evidence="2">GDQ20D70P</strain>
    </source>
</reference>
<dbReference type="InterPro" id="IPR010183">
    <property type="entry name" value="Phage_lambda_Bet"/>
</dbReference>
<organism evidence="2 3">
    <name type="scientific">Mammaliicoccus sciuri</name>
    <name type="common">Staphylococcus sciuri</name>
    <dbReference type="NCBI Taxonomy" id="1296"/>
    <lineage>
        <taxon>Bacteria</taxon>
        <taxon>Bacillati</taxon>
        <taxon>Bacillota</taxon>
        <taxon>Bacilli</taxon>
        <taxon>Bacillales</taxon>
        <taxon>Staphylococcaceae</taxon>
        <taxon>Mammaliicoccus</taxon>
    </lineage>
</organism>
<feature type="region of interest" description="Disordered" evidence="1">
    <location>
        <begin position="207"/>
        <end position="261"/>
    </location>
</feature>
<dbReference type="GO" id="GO:0006310">
    <property type="term" value="P:DNA recombination"/>
    <property type="evidence" value="ECO:0007669"/>
    <property type="project" value="InterPro"/>
</dbReference>
<sequence>MTNQNQVVEKSSTTYEVNGETVKLSPAIIRKYLVRGNKEVNDQEIMMFLSLCKYQKLNPFLNEAYIVKFGGDAQIIVGKEAFMKRAESNAKYKGIAAGIIVERNNELHEIEGAVKLKNDVLIGGWAKVYREDREMPIVAKVSLDEYDKKQSTWKQMPLTMIRKTAIVNALREAFPENLGAMYTEEESIQPINVNDDVQQEIKQKANKTAIDIPKEEPQKVETPKQQEKVEVEPAPAQFEEVKEPKQAKQSIFDEGLFGNEN</sequence>
<name>A0AB37HHJ5_MAMSC</name>
<feature type="compositionally biased region" description="Basic and acidic residues" evidence="1">
    <location>
        <begin position="212"/>
        <end position="231"/>
    </location>
</feature>
<gene>
    <name evidence="2" type="primary">bet</name>
    <name evidence="2" type="ORF">JRU67_09390</name>
</gene>
<dbReference type="NCBIfam" id="TIGR01913">
    <property type="entry name" value="bet_lambda"/>
    <property type="match status" value="1"/>
</dbReference>
<dbReference type="RefSeq" id="WP_204178257.1">
    <property type="nucleotide sequence ID" value="NZ_CP069389.1"/>
</dbReference>
<proteinExistence type="predicted"/>
<dbReference type="Pfam" id="PF03837">
    <property type="entry name" value="RecT"/>
    <property type="match status" value="1"/>
</dbReference>
<dbReference type="GO" id="GO:0003677">
    <property type="term" value="F:DNA binding"/>
    <property type="evidence" value="ECO:0007669"/>
    <property type="project" value="InterPro"/>
</dbReference>
<accession>A0AB37HHJ5</accession>
<evidence type="ECO:0000313" key="3">
    <source>
        <dbReference type="Proteomes" id="UP000640299"/>
    </source>
</evidence>
<dbReference type="Proteomes" id="UP000640299">
    <property type="component" value="Chromosome"/>
</dbReference>
<dbReference type="AlphaFoldDB" id="A0AB37HHJ5"/>
<protein>
    <submittedName>
        <fullName evidence="2">Phage recombination protein Bet</fullName>
    </submittedName>
</protein>
<dbReference type="EMBL" id="CP069389">
    <property type="protein sequence ID" value="QRN90275.1"/>
    <property type="molecule type" value="Genomic_DNA"/>
</dbReference>
<evidence type="ECO:0000256" key="1">
    <source>
        <dbReference type="SAM" id="MobiDB-lite"/>
    </source>
</evidence>
<evidence type="ECO:0000313" key="2">
    <source>
        <dbReference type="EMBL" id="QRN90275.1"/>
    </source>
</evidence>